<dbReference type="GeneID" id="119736979"/>
<sequence>MENEFNTLASTTYRISYPLRASILPPIKYHQVPAIQLRDEPKLLPREFPISPAGPSRGWEKGTGQVLLPDIKSFTDKPIVRDPPPHKITSNLPAKLQQPPLQQSTADQQRQLADPLQGLSEPLAPVVPRCADGYPEEVTEGWVEELCRSYHWKTSSKEAAKEGCLRVPELKPPSTTMEPPSDFFVYRPMRYDSHQLPWQRVAPVWDRLQERPHVGDNVSSRQIGTQTSPNQMAIPTAKKALPKKKENISLDERIKQLVRENKLSSMFVRTCPGYVGYVPRSPLNVSMEASLVPDLRTMTTMKSSYRPFATKEYSMKEFAHKGPLSRTVTLTYPYNPYNKVENRAEEIEHKW</sequence>
<dbReference type="AlphaFoldDB" id="A0A914ATY5"/>
<dbReference type="OrthoDB" id="10035002at2759"/>
<keyword evidence="3" id="KW-1185">Reference proteome</keyword>
<evidence type="ECO:0000256" key="1">
    <source>
        <dbReference type="SAM" id="MobiDB-lite"/>
    </source>
</evidence>
<organism evidence="2 3">
    <name type="scientific">Patiria miniata</name>
    <name type="common">Bat star</name>
    <name type="synonym">Asterina miniata</name>
    <dbReference type="NCBI Taxonomy" id="46514"/>
    <lineage>
        <taxon>Eukaryota</taxon>
        <taxon>Metazoa</taxon>
        <taxon>Echinodermata</taxon>
        <taxon>Eleutherozoa</taxon>
        <taxon>Asterozoa</taxon>
        <taxon>Asteroidea</taxon>
        <taxon>Valvatacea</taxon>
        <taxon>Valvatida</taxon>
        <taxon>Asterinidae</taxon>
        <taxon>Patiria</taxon>
    </lineage>
</organism>
<dbReference type="Proteomes" id="UP000887568">
    <property type="component" value="Unplaced"/>
</dbReference>
<feature type="region of interest" description="Disordered" evidence="1">
    <location>
        <begin position="75"/>
        <end position="112"/>
    </location>
</feature>
<evidence type="ECO:0000313" key="2">
    <source>
        <dbReference type="EnsemblMetazoa" id="XP_038066954.1"/>
    </source>
</evidence>
<evidence type="ECO:0000313" key="3">
    <source>
        <dbReference type="Proteomes" id="UP000887568"/>
    </source>
</evidence>
<dbReference type="RefSeq" id="XP_038066954.1">
    <property type="nucleotide sequence ID" value="XM_038211026.1"/>
</dbReference>
<dbReference type="OMA" id="CRSYHWK"/>
<name>A0A914ATY5_PATMI</name>
<dbReference type="EnsemblMetazoa" id="XM_038211026.1">
    <property type="protein sequence ID" value="XP_038066954.1"/>
    <property type="gene ID" value="LOC119736979"/>
</dbReference>
<proteinExistence type="predicted"/>
<dbReference type="PANTHER" id="PTHR34759:SF1">
    <property type="entry name" value="SPERMATOGENESIS-ASSOCIATED PROTEIN 48"/>
    <property type="match status" value="1"/>
</dbReference>
<dbReference type="PANTHER" id="PTHR34759">
    <property type="entry name" value="SPERMATOGENESIS-ASSOCIATED PROTEIN 48"/>
    <property type="match status" value="1"/>
</dbReference>
<dbReference type="Pfam" id="PF15073">
    <property type="entry name" value="SPATA48"/>
    <property type="match status" value="1"/>
</dbReference>
<reference evidence="2" key="1">
    <citation type="submission" date="2022-11" db="UniProtKB">
        <authorList>
            <consortium name="EnsemblMetazoa"/>
        </authorList>
    </citation>
    <scope>IDENTIFICATION</scope>
</reference>
<feature type="compositionally biased region" description="Basic and acidic residues" evidence="1">
    <location>
        <begin position="75"/>
        <end position="85"/>
    </location>
</feature>
<dbReference type="InterPro" id="IPR027867">
    <property type="entry name" value="SPATA48"/>
</dbReference>
<accession>A0A914ATY5</accession>
<protein>
    <submittedName>
        <fullName evidence="2">Uncharacterized protein</fullName>
    </submittedName>
</protein>